<dbReference type="AlphaFoldDB" id="A0A0G3X8P7"/>
<organism evidence="3 4">
    <name type="scientific">Pelagerythrobacter marensis</name>
    <dbReference type="NCBI Taxonomy" id="543877"/>
    <lineage>
        <taxon>Bacteria</taxon>
        <taxon>Pseudomonadati</taxon>
        <taxon>Pseudomonadota</taxon>
        <taxon>Alphaproteobacteria</taxon>
        <taxon>Sphingomonadales</taxon>
        <taxon>Erythrobacteraceae</taxon>
        <taxon>Pelagerythrobacter</taxon>
    </lineage>
</organism>
<dbReference type="EMBL" id="CP011805">
    <property type="protein sequence ID" value="AKM07522.1"/>
    <property type="molecule type" value="Genomic_DNA"/>
</dbReference>
<feature type="domain" description="Transposon Tn7 transposition protein TnsD C-terminal" evidence="2">
    <location>
        <begin position="331"/>
        <end position="390"/>
    </location>
</feature>
<evidence type="ECO:0000259" key="2">
    <source>
        <dbReference type="Pfam" id="PF15978"/>
    </source>
</evidence>
<accession>A0A0G3X8P7</accession>
<keyword evidence="4" id="KW-1185">Reference proteome</keyword>
<evidence type="ECO:0000259" key="1">
    <source>
        <dbReference type="Pfam" id="PF06527"/>
    </source>
</evidence>
<feature type="domain" description="TniQ" evidence="1">
    <location>
        <begin position="6"/>
        <end position="160"/>
    </location>
</feature>
<gene>
    <name evidence="3" type="ORF">AM2010_1452</name>
</gene>
<proteinExistence type="predicted"/>
<evidence type="ECO:0000313" key="4">
    <source>
        <dbReference type="Proteomes" id="UP000037643"/>
    </source>
</evidence>
<reference evidence="3 4" key="1">
    <citation type="submission" date="2015-06" db="EMBL/GenBank/DDBJ databases">
        <authorList>
            <person name="Kim K.M."/>
        </authorList>
    </citation>
    <scope>NUCLEOTIDE SEQUENCE [LARGE SCALE GENOMIC DNA]</scope>
    <source>
        <strain evidence="3 4">KCTC 22370</strain>
    </source>
</reference>
<dbReference type="PATRIC" id="fig|543877.4.peg.1477"/>
<evidence type="ECO:0000313" key="3">
    <source>
        <dbReference type="EMBL" id="AKM07522.1"/>
    </source>
</evidence>
<protein>
    <submittedName>
        <fullName evidence="3">Uncharacterized protein</fullName>
    </submittedName>
</protein>
<dbReference type="Pfam" id="PF06527">
    <property type="entry name" value="TniQ"/>
    <property type="match status" value="1"/>
</dbReference>
<feature type="domain" description="Transposon Tn7 transposition protein TnsD C-terminal" evidence="2">
    <location>
        <begin position="206"/>
        <end position="304"/>
    </location>
</feature>
<name>A0A0G3X8P7_9SPHN</name>
<dbReference type="OrthoDB" id="470139at2"/>
<sequence>MRGLAFFPPLLPGELLYSALARHGVLNGLTSPKGLMKELYGRANMIATSDLPNNLSTLLGRLPALQNAARDLMEVHTLYGYYTAFQPLEPRKMALEAMLRGEGSVHFLLGASVFRTGRPVCLQFCPDCAIQQEHDHGFRYWRVNHQLPGVLVCDRHDRRLRRSAVKLQARNRHAYIAASRHVCPDDSEPVTERLRGRSRALATELARKCADLTARERPASSFHELRDGYRERLRDLGLVRGRHKVRQRELHLLFVDHFAELLDRMPGTRPVARCETWLNSIVRSAGGAHSPLHHILLEAFLDAMEELPDKRRAARIDAIRSHADEASEPETSGSDMDWHAIDREYSIALRKRAYRMERLSPPVRVTAASLEKQLNGRDWLAKRIEKLPISALAMSEIVESVDEFRARRMRWHIRNCLDRAEDDPWIVMRGAGLPPRYITRVRKEFVVQARPRPRLARAI</sequence>
<dbReference type="RefSeq" id="WP_082132829.1">
    <property type="nucleotide sequence ID" value="NZ_CP011805.1"/>
</dbReference>
<dbReference type="InterPro" id="IPR009492">
    <property type="entry name" value="TniQ"/>
</dbReference>
<dbReference type="STRING" id="543877.AM2010_1452"/>
<dbReference type="Pfam" id="PF15978">
    <property type="entry name" value="TnsD"/>
    <property type="match status" value="2"/>
</dbReference>
<dbReference type="KEGG" id="amx:AM2010_1452"/>
<dbReference type="InterPro" id="IPR032750">
    <property type="entry name" value="TnsD_C"/>
</dbReference>
<dbReference type="Proteomes" id="UP000037643">
    <property type="component" value="Chromosome"/>
</dbReference>